<accession>A0AAV9MZQ4</accession>
<dbReference type="InterPro" id="IPR013319">
    <property type="entry name" value="GH11/12"/>
</dbReference>
<dbReference type="EMBL" id="JAVRRD010000026">
    <property type="protein sequence ID" value="KAK5047199.1"/>
    <property type="molecule type" value="Genomic_DNA"/>
</dbReference>
<proteinExistence type="inferred from homology"/>
<keyword evidence="2" id="KW-0378">Hydrolase</keyword>
<comment type="similarity">
    <text evidence="1 2">Belongs to the glycosyl hydrolase 12 (cellulase H) family.</text>
</comment>
<evidence type="ECO:0000256" key="2">
    <source>
        <dbReference type="RuleBase" id="RU361163"/>
    </source>
</evidence>
<dbReference type="Gene3D" id="2.60.120.180">
    <property type="match status" value="1"/>
</dbReference>
<reference evidence="3 4" key="1">
    <citation type="submission" date="2023-08" db="EMBL/GenBank/DDBJ databases">
        <title>Black Yeasts Isolated from many extreme environments.</title>
        <authorList>
            <person name="Coleine C."/>
            <person name="Stajich J.E."/>
            <person name="Selbmann L."/>
        </authorList>
    </citation>
    <scope>NUCLEOTIDE SEQUENCE [LARGE SCALE GENOMIC DNA]</scope>
    <source>
        <strain evidence="3 4">CCFEE 5792</strain>
    </source>
</reference>
<dbReference type="SUPFAM" id="SSF49899">
    <property type="entry name" value="Concanavalin A-like lectins/glucanases"/>
    <property type="match status" value="1"/>
</dbReference>
<dbReference type="AlphaFoldDB" id="A0AAV9MZQ4"/>
<gene>
    <name evidence="3" type="ORF">LTR84_006721</name>
</gene>
<dbReference type="Proteomes" id="UP001358417">
    <property type="component" value="Unassembled WGS sequence"/>
</dbReference>
<dbReference type="GO" id="GO:0000272">
    <property type="term" value="P:polysaccharide catabolic process"/>
    <property type="evidence" value="ECO:0007669"/>
    <property type="project" value="UniProtKB-KW"/>
</dbReference>
<keyword evidence="4" id="KW-1185">Reference proteome</keyword>
<dbReference type="RefSeq" id="XP_064702761.1">
    <property type="nucleotide sequence ID" value="XM_064850279.1"/>
</dbReference>
<evidence type="ECO:0000313" key="4">
    <source>
        <dbReference type="Proteomes" id="UP001358417"/>
    </source>
</evidence>
<name>A0AAV9MZQ4_9EURO</name>
<keyword evidence="2" id="KW-0624">Polysaccharide degradation</keyword>
<evidence type="ECO:0000256" key="1">
    <source>
        <dbReference type="ARBA" id="ARBA00005519"/>
    </source>
</evidence>
<organism evidence="3 4">
    <name type="scientific">Exophiala bonariae</name>
    <dbReference type="NCBI Taxonomy" id="1690606"/>
    <lineage>
        <taxon>Eukaryota</taxon>
        <taxon>Fungi</taxon>
        <taxon>Dikarya</taxon>
        <taxon>Ascomycota</taxon>
        <taxon>Pezizomycotina</taxon>
        <taxon>Eurotiomycetes</taxon>
        <taxon>Chaetothyriomycetidae</taxon>
        <taxon>Chaetothyriales</taxon>
        <taxon>Herpotrichiellaceae</taxon>
        <taxon>Exophiala</taxon>
    </lineage>
</organism>
<sequence length="139" mass="15588">MTIPDSLVKNNGTAFDATWRWLNNSDKVHAYPHFKLDSPLYPLSLTQLSAVAFAGDWGINVTSALQADTQAREQALNDNDVQYNVALDMFLDANETQAQADLPHYEIMVWLSYSYNVYPVGIDTSSPDKDQFVINGTRL</sequence>
<comment type="caution">
    <text evidence="3">The sequence shown here is derived from an EMBL/GenBank/DDBJ whole genome shotgun (WGS) entry which is preliminary data.</text>
</comment>
<protein>
    <submittedName>
        <fullName evidence="3">Uncharacterized protein</fullName>
    </submittedName>
</protein>
<dbReference type="PANTHER" id="PTHR34002">
    <property type="entry name" value="BLR1656 PROTEIN"/>
    <property type="match status" value="1"/>
</dbReference>
<dbReference type="GO" id="GO:0008810">
    <property type="term" value="F:cellulase activity"/>
    <property type="evidence" value="ECO:0007669"/>
    <property type="project" value="InterPro"/>
</dbReference>
<dbReference type="Pfam" id="PF01670">
    <property type="entry name" value="Glyco_hydro_12"/>
    <property type="match status" value="1"/>
</dbReference>
<keyword evidence="2" id="KW-0326">Glycosidase</keyword>
<dbReference type="GeneID" id="89974890"/>
<evidence type="ECO:0000313" key="3">
    <source>
        <dbReference type="EMBL" id="KAK5047199.1"/>
    </source>
</evidence>
<dbReference type="PANTHER" id="PTHR34002:SF11">
    <property type="entry name" value="CONCANAVALIN A-LIKE LECTIN_GLUCANASE"/>
    <property type="match status" value="1"/>
</dbReference>
<dbReference type="InterPro" id="IPR002594">
    <property type="entry name" value="GH12"/>
</dbReference>
<keyword evidence="2" id="KW-0119">Carbohydrate metabolism</keyword>
<dbReference type="InterPro" id="IPR013320">
    <property type="entry name" value="ConA-like_dom_sf"/>
</dbReference>